<evidence type="ECO:0000256" key="1">
    <source>
        <dbReference type="ARBA" id="ARBA00004196"/>
    </source>
</evidence>
<evidence type="ECO:0000256" key="8">
    <source>
        <dbReference type="SAM" id="SignalP"/>
    </source>
</evidence>
<comment type="subcellular location">
    <subcellularLocation>
        <location evidence="1">Cell envelope</location>
    </subcellularLocation>
</comment>
<evidence type="ECO:0000256" key="2">
    <source>
        <dbReference type="ARBA" id="ARBA00022512"/>
    </source>
</evidence>
<dbReference type="Proteomes" id="UP000036106">
    <property type="component" value="Chromosome"/>
</dbReference>
<dbReference type="Pfam" id="PF00746">
    <property type="entry name" value="Gram_pos_anchor"/>
    <property type="match status" value="1"/>
</dbReference>
<dbReference type="InterPro" id="IPR019931">
    <property type="entry name" value="LPXTG_anchor"/>
</dbReference>
<organism evidence="11 12">
    <name type="scientific">Companilactobacillus ginsenosidimutans</name>
    <dbReference type="NCBI Taxonomy" id="1007676"/>
    <lineage>
        <taxon>Bacteria</taxon>
        <taxon>Bacillati</taxon>
        <taxon>Bacillota</taxon>
        <taxon>Bacilli</taxon>
        <taxon>Lactobacillales</taxon>
        <taxon>Lactobacillaceae</taxon>
        <taxon>Companilactobacillus</taxon>
    </lineage>
</organism>
<keyword evidence="7" id="KW-0812">Transmembrane</keyword>
<evidence type="ECO:0000259" key="9">
    <source>
        <dbReference type="Pfam" id="PF00746"/>
    </source>
</evidence>
<feature type="region of interest" description="Disordered" evidence="6">
    <location>
        <begin position="367"/>
        <end position="403"/>
    </location>
</feature>
<feature type="region of interest" description="Disordered" evidence="6">
    <location>
        <begin position="163"/>
        <end position="214"/>
    </location>
</feature>
<evidence type="ECO:0000256" key="6">
    <source>
        <dbReference type="SAM" id="MobiDB-lite"/>
    </source>
</evidence>
<feature type="chain" id="PRO_5039053422" description="Gram-positive cocci surface proteins LPxTG domain-containing protein" evidence="8">
    <location>
        <begin position="23"/>
        <end position="435"/>
    </location>
</feature>
<dbReference type="InterPro" id="IPR006635">
    <property type="entry name" value="NEAT_dom"/>
</dbReference>
<dbReference type="KEGG" id="lgn:ABM34_08250"/>
<evidence type="ECO:0000256" key="7">
    <source>
        <dbReference type="SAM" id="Phobius"/>
    </source>
</evidence>
<gene>
    <name evidence="11" type="ORF">ABM34_08250</name>
</gene>
<dbReference type="OrthoDB" id="2326738at2"/>
<feature type="compositionally biased region" description="Low complexity" evidence="6">
    <location>
        <begin position="367"/>
        <end position="399"/>
    </location>
</feature>
<feature type="signal peptide" evidence="8">
    <location>
        <begin position="1"/>
        <end position="22"/>
    </location>
</feature>
<keyword evidence="3" id="KW-0964">Secreted</keyword>
<dbReference type="CDD" id="cd06920">
    <property type="entry name" value="NEAT"/>
    <property type="match status" value="1"/>
</dbReference>
<evidence type="ECO:0000256" key="5">
    <source>
        <dbReference type="ARBA" id="ARBA00023088"/>
    </source>
</evidence>
<keyword evidence="2" id="KW-0134">Cell wall</keyword>
<dbReference type="PATRIC" id="fig|1007676.4.peg.1666"/>
<dbReference type="Pfam" id="PF05031">
    <property type="entry name" value="NEAT"/>
    <property type="match status" value="1"/>
</dbReference>
<accession>A0A0H4R1C9</accession>
<feature type="compositionally biased region" description="Low complexity" evidence="6">
    <location>
        <begin position="193"/>
        <end position="211"/>
    </location>
</feature>
<proteinExistence type="predicted"/>
<dbReference type="SUPFAM" id="SSF158911">
    <property type="entry name" value="NEAT domain-like"/>
    <property type="match status" value="2"/>
</dbReference>
<evidence type="ECO:0000313" key="12">
    <source>
        <dbReference type="Proteomes" id="UP000036106"/>
    </source>
</evidence>
<reference evidence="12" key="1">
    <citation type="submission" date="2015-07" db="EMBL/GenBank/DDBJ databases">
        <title>Lactobacillus ginsenosidimutans/EMML 3141/ whole genome sequencing.</title>
        <authorList>
            <person name="Kim M.K."/>
            <person name="Im W.-T."/>
            <person name="Srinivasan S."/>
            <person name="Lee J.-J."/>
        </authorList>
    </citation>
    <scope>NUCLEOTIDE SEQUENCE [LARGE SCALE GENOMIC DNA]</scope>
    <source>
        <strain evidence="12">EMML 3041</strain>
    </source>
</reference>
<dbReference type="InterPro" id="IPR037250">
    <property type="entry name" value="NEAT_dom_sf"/>
</dbReference>
<keyword evidence="7" id="KW-0472">Membrane</keyword>
<keyword evidence="4 8" id="KW-0732">Signal</keyword>
<evidence type="ECO:0000259" key="10">
    <source>
        <dbReference type="Pfam" id="PF05031"/>
    </source>
</evidence>
<evidence type="ECO:0008006" key="13">
    <source>
        <dbReference type="Google" id="ProtNLM"/>
    </source>
</evidence>
<feature type="transmembrane region" description="Helical" evidence="7">
    <location>
        <begin position="409"/>
        <end position="427"/>
    </location>
</feature>
<dbReference type="Gene3D" id="2.60.40.1850">
    <property type="match status" value="2"/>
</dbReference>
<evidence type="ECO:0000256" key="4">
    <source>
        <dbReference type="ARBA" id="ARBA00022729"/>
    </source>
</evidence>
<protein>
    <recommendedName>
        <fullName evidence="13">Gram-positive cocci surface proteins LPxTG domain-containing protein</fullName>
    </recommendedName>
</protein>
<name>A0A0H4R1C9_9LACO</name>
<keyword evidence="5" id="KW-0572">Peptidoglycan-anchor</keyword>
<sequence>MKKSIVKLLAIGMMLGAAFVPATVASNGILPQITTTQTAKAATTDEQAQTISYKVLKTGTNNPSVSSKYFTKTATVTPNGDGTYKVTLPVEVPAIASVDIQTMNGQQVTDSAKYPKDGSNYMDVSFNINSLSDLNTKMNSQMQIKVLGLGLMKPTADFVFDTSTLKPDTSANTSDSTDTDAPVTKPADPIIKDPTGTDTTTPDTSTDNSGSQVVIGDPVTTDSNAATAQEQDIPYQVLKADASQGESVSTQFFTGKSKVTPNGDGTYKVTMTMTYLTTFGTEPVTINSINGGSINPDKKTYSQDGKNFMDFSFNISSMKALDSLIPCAMSIDVSNLGFNSDESVNFKFGATSSGVAASSNVAANNGAGSGSSTYGSTQNWPTGTTGSATAANPSTSNSTLPQTGNTSNSVILTVIGLAVASMSVILFKKTNGFKA</sequence>
<feature type="domain" description="NEAT" evidence="10">
    <location>
        <begin position="46"/>
        <end position="159"/>
    </location>
</feature>
<keyword evidence="12" id="KW-1185">Reference proteome</keyword>
<dbReference type="EMBL" id="CP012034">
    <property type="protein sequence ID" value="AKP67520.1"/>
    <property type="molecule type" value="Genomic_DNA"/>
</dbReference>
<evidence type="ECO:0000256" key="3">
    <source>
        <dbReference type="ARBA" id="ARBA00022525"/>
    </source>
</evidence>
<dbReference type="GO" id="GO:0030313">
    <property type="term" value="C:cell envelope"/>
    <property type="evidence" value="ECO:0007669"/>
    <property type="project" value="UniProtKB-SubCell"/>
</dbReference>
<dbReference type="RefSeq" id="WP_048704896.1">
    <property type="nucleotide sequence ID" value="NZ_CP012034.1"/>
</dbReference>
<dbReference type="STRING" id="1007676.ABM34_08250"/>
<keyword evidence="7" id="KW-1133">Transmembrane helix</keyword>
<feature type="compositionally biased region" description="Low complexity" evidence="6">
    <location>
        <begin position="168"/>
        <end position="181"/>
    </location>
</feature>
<evidence type="ECO:0000313" key="11">
    <source>
        <dbReference type="EMBL" id="AKP67520.1"/>
    </source>
</evidence>
<feature type="domain" description="Gram-positive cocci surface proteins LPxTG" evidence="9">
    <location>
        <begin position="393"/>
        <end position="429"/>
    </location>
</feature>
<dbReference type="NCBIfam" id="TIGR01167">
    <property type="entry name" value="LPXTG_anchor"/>
    <property type="match status" value="1"/>
</dbReference>
<dbReference type="AlphaFoldDB" id="A0A0H4R1C9"/>